<feature type="non-terminal residue" evidence="2">
    <location>
        <position position="1"/>
    </location>
</feature>
<evidence type="ECO:0000313" key="3">
    <source>
        <dbReference type="Proteomes" id="UP001303473"/>
    </source>
</evidence>
<gene>
    <name evidence="2" type="ORF">QBC46DRAFT_401616</name>
</gene>
<keyword evidence="3" id="KW-1185">Reference proteome</keyword>
<accession>A0AAN6RYM4</accession>
<dbReference type="Proteomes" id="UP001303473">
    <property type="component" value="Unassembled WGS sequence"/>
</dbReference>
<evidence type="ECO:0000313" key="2">
    <source>
        <dbReference type="EMBL" id="KAK3933618.1"/>
    </source>
</evidence>
<dbReference type="EMBL" id="MU854105">
    <property type="protein sequence ID" value="KAK3933618.1"/>
    <property type="molecule type" value="Genomic_DNA"/>
</dbReference>
<protein>
    <submittedName>
        <fullName evidence="2">Uncharacterized protein</fullName>
    </submittedName>
</protein>
<feature type="compositionally biased region" description="Polar residues" evidence="1">
    <location>
        <begin position="33"/>
        <end position="49"/>
    </location>
</feature>
<organism evidence="2 3">
    <name type="scientific">Diplogelasinospora grovesii</name>
    <dbReference type="NCBI Taxonomy" id="303347"/>
    <lineage>
        <taxon>Eukaryota</taxon>
        <taxon>Fungi</taxon>
        <taxon>Dikarya</taxon>
        <taxon>Ascomycota</taxon>
        <taxon>Pezizomycotina</taxon>
        <taxon>Sordariomycetes</taxon>
        <taxon>Sordariomycetidae</taxon>
        <taxon>Sordariales</taxon>
        <taxon>Diplogelasinosporaceae</taxon>
        <taxon>Diplogelasinospora</taxon>
    </lineage>
</organism>
<comment type="caution">
    <text evidence="2">The sequence shown here is derived from an EMBL/GenBank/DDBJ whole genome shotgun (WGS) entry which is preliminary data.</text>
</comment>
<dbReference type="AlphaFoldDB" id="A0AAN6RYM4"/>
<sequence>GECYNRTRSAAKATRPRSSTKGPLDADDAPLTSPLSPQVQQRIMPSSSGMVPVRKYGARPEFPT</sequence>
<evidence type="ECO:0000256" key="1">
    <source>
        <dbReference type="SAM" id="MobiDB-lite"/>
    </source>
</evidence>
<name>A0AAN6RYM4_9PEZI</name>
<proteinExistence type="predicted"/>
<feature type="region of interest" description="Disordered" evidence="1">
    <location>
        <begin position="1"/>
        <end position="64"/>
    </location>
</feature>
<reference evidence="3" key="1">
    <citation type="journal article" date="2023" name="Mol. Phylogenet. Evol.">
        <title>Genome-scale phylogeny and comparative genomics of the fungal order Sordariales.</title>
        <authorList>
            <person name="Hensen N."/>
            <person name="Bonometti L."/>
            <person name="Westerberg I."/>
            <person name="Brannstrom I.O."/>
            <person name="Guillou S."/>
            <person name="Cros-Aarteil S."/>
            <person name="Calhoun S."/>
            <person name="Haridas S."/>
            <person name="Kuo A."/>
            <person name="Mondo S."/>
            <person name="Pangilinan J."/>
            <person name="Riley R."/>
            <person name="LaButti K."/>
            <person name="Andreopoulos B."/>
            <person name="Lipzen A."/>
            <person name="Chen C."/>
            <person name="Yan M."/>
            <person name="Daum C."/>
            <person name="Ng V."/>
            <person name="Clum A."/>
            <person name="Steindorff A."/>
            <person name="Ohm R.A."/>
            <person name="Martin F."/>
            <person name="Silar P."/>
            <person name="Natvig D.O."/>
            <person name="Lalanne C."/>
            <person name="Gautier V."/>
            <person name="Ament-Velasquez S.L."/>
            <person name="Kruys A."/>
            <person name="Hutchinson M.I."/>
            <person name="Powell A.J."/>
            <person name="Barry K."/>
            <person name="Miller A.N."/>
            <person name="Grigoriev I.V."/>
            <person name="Debuchy R."/>
            <person name="Gladieux P."/>
            <person name="Hiltunen Thoren M."/>
            <person name="Johannesson H."/>
        </authorList>
    </citation>
    <scope>NUCLEOTIDE SEQUENCE [LARGE SCALE GENOMIC DNA]</scope>
    <source>
        <strain evidence="3">CBS 340.73</strain>
    </source>
</reference>